<sequence>MNDLETHMQLLHNSTSENKCPHCQFVFKARKNLYEHVRNFHPSNQGEYKDNKQTLVCSICNQKFFYMRDLHSHFKSHHPDITLSFQENIFHSVEDFELWKAEIERETQSHFSKKSGDQQLVDGRICMRFYCHRSGVFEPKKDRMRRVKNIGSQKIGKTCPAYITAYKKTVLDVTEIQVHYQSVHVGHKCEVARLPLSQNEKVELAGHMNLGVPKSHVLNSLRKTYSPTKRLSLTHRKDLHNICRDYKINEDDVFHQNDAMSVDIRVRQMLKEDENSILVYKPVDESLAEYPLIKKEDFLLAIMNHAQLKLLQLYGGNIIMIDSTHGTNQYGYQLTTLMVNDANHEGFPVAIMYSSKTTAETFYVFFMQIKKRCNFKPLVFMSDDDPAFYNAFANVFGEVETRLLCSWHVIRAWNMNLNAKIQNKEERNVVKNNLMTILQETDLETFTQHCKVFIENLIAFEKTQAFGEYFQNYYMNRVEQWAYCYRVGSQINTNMKVERWHREIKYEEADGKVIKRLDKSLGIVLKTIAKKLIGRIISLERSKLTSRLSEIRKRHDAAKTLSEKSGIEMEPKKAWIVFSSKANTSKSYLEPYNVTYEKECSCEIRCNDCNICIHKFSCTCHDYSIRFVICKHIHFVVQHFNCHDLNKQPGSFTNSNDDLTIDIDEEDINHNEEHAAISGELKKNVISDLDQKKALTFSKLQSLLSRCQSPEITAEELDTVITGINAINCRLDAVSANRR</sequence>
<evidence type="ECO:0000259" key="2">
    <source>
        <dbReference type="PROSITE" id="PS50157"/>
    </source>
</evidence>
<evidence type="ECO:0000259" key="3">
    <source>
        <dbReference type="PROSITE" id="PS50966"/>
    </source>
</evidence>
<accession>A0A087TP36</accession>
<dbReference type="PROSITE" id="PS00028">
    <property type="entry name" value="ZINC_FINGER_C2H2_1"/>
    <property type="match status" value="1"/>
</dbReference>
<evidence type="ECO:0000313" key="4">
    <source>
        <dbReference type="EMBL" id="KFM66875.1"/>
    </source>
</evidence>
<dbReference type="PANTHER" id="PTHR33936:SF24">
    <property type="entry name" value="C2H2-TYPE DOMAIN-CONTAINING PROTEIN"/>
    <property type="match status" value="1"/>
</dbReference>
<dbReference type="InterPro" id="IPR018289">
    <property type="entry name" value="MULE_transposase_dom"/>
</dbReference>
<evidence type="ECO:0000256" key="1">
    <source>
        <dbReference type="PROSITE-ProRule" id="PRU00042"/>
    </source>
</evidence>
<dbReference type="Pfam" id="PF10551">
    <property type="entry name" value="MULE"/>
    <property type="match status" value="1"/>
</dbReference>
<evidence type="ECO:0008006" key="6">
    <source>
        <dbReference type="Google" id="ProtNLM"/>
    </source>
</evidence>
<reference evidence="4 5" key="1">
    <citation type="submission" date="2013-11" db="EMBL/GenBank/DDBJ databases">
        <title>Genome sequencing of Stegodyphus mimosarum.</title>
        <authorList>
            <person name="Bechsgaard J."/>
        </authorList>
    </citation>
    <scope>NUCLEOTIDE SEQUENCE [LARGE SCALE GENOMIC DNA]</scope>
</reference>
<dbReference type="AlphaFoldDB" id="A0A087TP36"/>
<dbReference type="InterPro" id="IPR013087">
    <property type="entry name" value="Znf_C2H2_type"/>
</dbReference>
<dbReference type="PROSITE" id="PS50966">
    <property type="entry name" value="ZF_SWIM"/>
    <property type="match status" value="1"/>
</dbReference>
<gene>
    <name evidence="4" type="ORF">X975_01819</name>
</gene>
<dbReference type="SMART" id="SM00355">
    <property type="entry name" value="ZnF_C2H2"/>
    <property type="match status" value="2"/>
</dbReference>
<dbReference type="InterPro" id="IPR007527">
    <property type="entry name" value="Znf_SWIM"/>
</dbReference>
<keyword evidence="5" id="KW-1185">Reference proteome</keyword>
<dbReference type="Proteomes" id="UP000054359">
    <property type="component" value="Unassembled WGS sequence"/>
</dbReference>
<proteinExistence type="predicted"/>
<keyword evidence="1" id="KW-0862">Zinc</keyword>
<evidence type="ECO:0000313" key="5">
    <source>
        <dbReference type="Proteomes" id="UP000054359"/>
    </source>
</evidence>
<protein>
    <recommendedName>
        <fullName evidence="6">SWIM-type domain-containing protein</fullName>
    </recommendedName>
</protein>
<keyword evidence="1" id="KW-0479">Metal-binding</keyword>
<dbReference type="EMBL" id="KK116121">
    <property type="protein sequence ID" value="KFM66875.1"/>
    <property type="molecule type" value="Genomic_DNA"/>
</dbReference>
<dbReference type="PROSITE" id="PS50157">
    <property type="entry name" value="ZINC_FINGER_C2H2_2"/>
    <property type="match status" value="2"/>
</dbReference>
<dbReference type="OrthoDB" id="6434392at2759"/>
<feature type="domain" description="C2H2-type" evidence="2">
    <location>
        <begin position="18"/>
        <end position="46"/>
    </location>
</feature>
<feature type="non-terminal residue" evidence="4">
    <location>
        <position position="739"/>
    </location>
</feature>
<feature type="domain" description="C2H2-type" evidence="2">
    <location>
        <begin position="55"/>
        <end position="77"/>
    </location>
</feature>
<keyword evidence="1" id="KW-0863">Zinc-finger</keyword>
<dbReference type="Gene3D" id="3.30.160.60">
    <property type="entry name" value="Classic Zinc Finger"/>
    <property type="match status" value="1"/>
</dbReference>
<feature type="domain" description="SWIM-type" evidence="3">
    <location>
        <begin position="592"/>
        <end position="641"/>
    </location>
</feature>
<dbReference type="STRING" id="407821.A0A087TP36"/>
<dbReference type="GO" id="GO:0008270">
    <property type="term" value="F:zinc ion binding"/>
    <property type="evidence" value="ECO:0007669"/>
    <property type="project" value="UniProtKB-KW"/>
</dbReference>
<organism evidence="4 5">
    <name type="scientific">Stegodyphus mimosarum</name>
    <name type="common">African social velvet spider</name>
    <dbReference type="NCBI Taxonomy" id="407821"/>
    <lineage>
        <taxon>Eukaryota</taxon>
        <taxon>Metazoa</taxon>
        <taxon>Ecdysozoa</taxon>
        <taxon>Arthropoda</taxon>
        <taxon>Chelicerata</taxon>
        <taxon>Arachnida</taxon>
        <taxon>Araneae</taxon>
        <taxon>Araneomorphae</taxon>
        <taxon>Entelegynae</taxon>
        <taxon>Eresoidea</taxon>
        <taxon>Eresidae</taxon>
        <taxon>Stegodyphus</taxon>
    </lineage>
</organism>
<dbReference type="OMA" id="NDLETHM"/>
<dbReference type="InterPro" id="IPR052797">
    <property type="entry name" value="RegFact_GeneExpr_CellDeath"/>
</dbReference>
<name>A0A087TP36_STEMI</name>
<dbReference type="PANTHER" id="PTHR33936">
    <property type="entry name" value="PROTEIN CBG17840"/>
    <property type="match status" value="1"/>
</dbReference>